<organism evidence="1 2">
    <name type="scientific">Coptis chinensis</name>
    <dbReference type="NCBI Taxonomy" id="261450"/>
    <lineage>
        <taxon>Eukaryota</taxon>
        <taxon>Viridiplantae</taxon>
        <taxon>Streptophyta</taxon>
        <taxon>Embryophyta</taxon>
        <taxon>Tracheophyta</taxon>
        <taxon>Spermatophyta</taxon>
        <taxon>Magnoliopsida</taxon>
        <taxon>Ranunculales</taxon>
        <taxon>Ranunculaceae</taxon>
        <taxon>Coptidoideae</taxon>
        <taxon>Coptis</taxon>
    </lineage>
</organism>
<keyword evidence="2" id="KW-1185">Reference proteome</keyword>
<dbReference type="SUPFAM" id="SSF55811">
    <property type="entry name" value="Nudix"/>
    <property type="match status" value="1"/>
</dbReference>
<dbReference type="Gene3D" id="3.90.79.10">
    <property type="entry name" value="Nucleoside Triphosphate Pyrophosphohydrolase"/>
    <property type="match status" value="1"/>
</dbReference>
<name>A0A835HE00_9MAGN</name>
<accession>A0A835HE00</accession>
<sequence>MASSQQNKDYIVASSHKRNKWKNQLQSATAVTAARTQDEVTRSTFFQLCLFVSPCGSSSSLASRREASQSAESLATGRNYLYHHSSKATSSYNIVRCYSGFHVRSPVICRCLKPETNAPTETSCHNGLEQSVEPLHQMEDLSCVIEDFEANRYKAPDGALDLYCFTKEVPTWDLLKFLFRFTGNDEEINLLGDGTEKPEFAEWSWVTPQQVIELAVDFKKPVYEEVLKVFAPHLQLGSAGSL</sequence>
<comment type="caution">
    <text evidence="1">The sequence shown here is derived from an EMBL/GenBank/DDBJ whole genome shotgun (WGS) entry which is preliminary data.</text>
</comment>
<reference evidence="1 2" key="1">
    <citation type="submission" date="2020-10" db="EMBL/GenBank/DDBJ databases">
        <title>The Coptis chinensis genome and diversification of protoberbering-type alkaloids.</title>
        <authorList>
            <person name="Wang B."/>
            <person name="Shu S."/>
            <person name="Song C."/>
            <person name="Liu Y."/>
        </authorList>
    </citation>
    <scope>NUCLEOTIDE SEQUENCE [LARGE SCALE GENOMIC DNA]</scope>
    <source>
        <strain evidence="1">HL-2020</strain>
        <tissue evidence="1">Leaf</tissue>
    </source>
</reference>
<evidence type="ECO:0000313" key="2">
    <source>
        <dbReference type="Proteomes" id="UP000631114"/>
    </source>
</evidence>
<dbReference type="EMBL" id="JADFTS010000007">
    <property type="protein sequence ID" value="KAF9597441.1"/>
    <property type="molecule type" value="Genomic_DNA"/>
</dbReference>
<dbReference type="Proteomes" id="UP000631114">
    <property type="component" value="Unassembled WGS sequence"/>
</dbReference>
<proteinExistence type="predicted"/>
<evidence type="ECO:0008006" key="3">
    <source>
        <dbReference type="Google" id="ProtNLM"/>
    </source>
</evidence>
<evidence type="ECO:0000313" key="1">
    <source>
        <dbReference type="EMBL" id="KAF9597441.1"/>
    </source>
</evidence>
<dbReference type="AlphaFoldDB" id="A0A835HE00"/>
<protein>
    <recommendedName>
        <fullName evidence="3">Nudix hydrolase domain-containing protein</fullName>
    </recommendedName>
</protein>
<dbReference type="OrthoDB" id="1926545at2759"/>
<gene>
    <name evidence="1" type="ORF">IFM89_018887</name>
</gene>
<dbReference type="InterPro" id="IPR015797">
    <property type="entry name" value="NUDIX_hydrolase-like_dom_sf"/>
</dbReference>